<reference evidence="1" key="1">
    <citation type="submission" date="2014-09" db="EMBL/GenBank/DDBJ databases">
        <authorList>
            <person name="Magalhaes I.L.F."/>
            <person name="Oliveira U."/>
            <person name="Santos F.R."/>
            <person name="Vidigal T.H.D.A."/>
            <person name="Brescovit A.D."/>
            <person name="Santos A.J."/>
        </authorList>
    </citation>
    <scope>NUCLEOTIDE SEQUENCE</scope>
    <source>
        <tissue evidence="1">Shoot tissue taken approximately 20 cm above the soil surface</tissue>
    </source>
</reference>
<dbReference type="EMBL" id="GBRH01268595">
    <property type="protein sequence ID" value="JAD29300.1"/>
    <property type="molecule type" value="Transcribed_RNA"/>
</dbReference>
<sequence>MPTSRCLTLGKVLKMK</sequence>
<evidence type="ECO:0000313" key="1">
    <source>
        <dbReference type="EMBL" id="JAD29300.1"/>
    </source>
</evidence>
<dbReference type="AlphaFoldDB" id="A0A0A8YXT9"/>
<accession>A0A0A8YXT9</accession>
<organism evidence="1">
    <name type="scientific">Arundo donax</name>
    <name type="common">Giant reed</name>
    <name type="synonym">Donax arundinaceus</name>
    <dbReference type="NCBI Taxonomy" id="35708"/>
    <lineage>
        <taxon>Eukaryota</taxon>
        <taxon>Viridiplantae</taxon>
        <taxon>Streptophyta</taxon>
        <taxon>Embryophyta</taxon>
        <taxon>Tracheophyta</taxon>
        <taxon>Spermatophyta</taxon>
        <taxon>Magnoliopsida</taxon>
        <taxon>Liliopsida</taxon>
        <taxon>Poales</taxon>
        <taxon>Poaceae</taxon>
        <taxon>PACMAD clade</taxon>
        <taxon>Arundinoideae</taxon>
        <taxon>Arundineae</taxon>
        <taxon>Arundo</taxon>
    </lineage>
</organism>
<proteinExistence type="predicted"/>
<name>A0A0A8YXT9_ARUDO</name>
<reference evidence="1" key="2">
    <citation type="journal article" date="2015" name="Data Brief">
        <title>Shoot transcriptome of the giant reed, Arundo donax.</title>
        <authorList>
            <person name="Barrero R.A."/>
            <person name="Guerrero F.D."/>
            <person name="Moolhuijzen P."/>
            <person name="Goolsby J.A."/>
            <person name="Tidwell J."/>
            <person name="Bellgard S.E."/>
            <person name="Bellgard M.I."/>
        </authorList>
    </citation>
    <scope>NUCLEOTIDE SEQUENCE</scope>
    <source>
        <tissue evidence="1">Shoot tissue taken approximately 20 cm above the soil surface</tissue>
    </source>
</reference>
<protein>
    <submittedName>
        <fullName evidence="1">Uncharacterized protein</fullName>
    </submittedName>
</protein>